<gene>
    <name evidence="1" type="ORF">CEXT_671161</name>
</gene>
<keyword evidence="2" id="KW-1185">Reference proteome</keyword>
<proteinExistence type="predicted"/>
<reference evidence="1 2" key="1">
    <citation type="submission" date="2021-06" db="EMBL/GenBank/DDBJ databases">
        <title>Caerostris extrusa draft genome.</title>
        <authorList>
            <person name="Kono N."/>
            <person name="Arakawa K."/>
        </authorList>
    </citation>
    <scope>NUCLEOTIDE SEQUENCE [LARGE SCALE GENOMIC DNA]</scope>
</reference>
<evidence type="ECO:0000313" key="2">
    <source>
        <dbReference type="Proteomes" id="UP001054945"/>
    </source>
</evidence>
<dbReference type="AlphaFoldDB" id="A0AAV4NAP6"/>
<name>A0AAV4NAP6_CAEEX</name>
<dbReference type="Proteomes" id="UP001054945">
    <property type="component" value="Unassembled WGS sequence"/>
</dbReference>
<accession>A0AAV4NAP6</accession>
<comment type="caution">
    <text evidence="1">The sequence shown here is derived from an EMBL/GenBank/DDBJ whole genome shotgun (WGS) entry which is preliminary data.</text>
</comment>
<organism evidence="1 2">
    <name type="scientific">Caerostris extrusa</name>
    <name type="common">Bark spider</name>
    <name type="synonym">Caerostris bankana</name>
    <dbReference type="NCBI Taxonomy" id="172846"/>
    <lineage>
        <taxon>Eukaryota</taxon>
        <taxon>Metazoa</taxon>
        <taxon>Ecdysozoa</taxon>
        <taxon>Arthropoda</taxon>
        <taxon>Chelicerata</taxon>
        <taxon>Arachnida</taxon>
        <taxon>Araneae</taxon>
        <taxon>Araneomorphae</taxon>
        <taxon>Entelegynae</taxon>
        <taxon>Araneoidea</taxon>
        <taxon>Araneidae</taxon>
        <taxon>Caerostris</taxon>
    </lineage>
</organism>
<sequence length="97" mass="11082">MRLPPRKKHFNWLLVNQSPRLRFSCREIYAASNYSRRFVSHSLSVGVIRVGMERLCASSRCNGSLTPRLCLLCAEQLALSISSVKQKLLSGYSMMFQ</sequence>
<protein>
    <submittedName>
        <fullName evidence="1">Uncharacterized protein</fullName>
    </submittedName>
</protein>
<evidence type="ECO:0000313" key="1">
    <source>
        <dbReference type="EMBL" id="GIX81390.1"/>
    </source>
</evidence>
<dbReference type="EMBL" id="BPLR01020675">
    <property type="protein sequence ID" value="GIX81390.1"/>
    <property type="molecule type" value="Genomic_DNA"/>
</dbReference>